<dbReference type="InterPro" id="IPR039627">
    <property type="entry name" value="Yme2_C"/>
</dbReference>
<dbReference type="OrthoDB" id="10267654at2759"/>
<keyword evidence="2" id="KW-1133">Transmembrane helix</keyword>
<dbReference type="FunCoup" id="A0A151ZHT1">
    <property type="interactions" value="73"/>
</dbReference>
<dbReference type="InParanoid" id="A0A151ZHT1"/>
<keyword evidence="4" id="KW-1185">Reference proteome</keyword>
<evidence type="ECO:0000313" key="4">
    <source>
        <dbReference type="Proteomes" id="UP000076078"/>
    </source>
</evidence>
<dbReference type="PANTHER" id="PTHR32198">
    <property type="entry name" value="MITOCHONDRIAL ESCAPE PROTEIN 2"/>
    <property type="match status" value="1"/>
</dbReference>
<dbReference type="Gene3D" id="3.40.50.300">
    <property type="entry name" value="P-loop containing nucleotide triphosphate hydrolases"/>
    <property type="match status" value="1"/>
</dbReference>
<proteinExistence type="predicted"/>
<dbReference type="Proteomes" id="UP000076078">
    <property type="component" value="Unassembled WGS sequence"/>
</dbReference>
<organism evidence="3 4">
    <name type="scientific">Tieghemostelium lacteum</name>
    <name type="common">Slime mold</name>
    <name type="synonym">Dictyostelium lacteum</name>
    <dbReference type="NCBI Taxonomy" id="361077"/>
    <lineage>
        <taxon>Eukaryota</taxon>
        <taxon>Amoebozoa</taxon>
        <taxon>Evosea</taxon>
        <taxon>Eumycetozoa</taxon>
        <taxon>Dictyostelia</taxon>
        <taxon>Dictyosteliales</taxon>
        <taxon>Raperosteliaceae</taxon>
        <taxon>Tieghemostelium</taxon>
    </lineage>
</organism>
<evidence type="ECO:0000256" key="2">
    <source>
        <dbReference type="SAM" id="Phobius"/>
    </source>
</evidence>
<feature type="transmembrane region" description="Helical" evidence="2">
    <location>
        <begin position="81"/>
        <end position="101"/>
    </location>
</feature>
<dbReference type="EMBL" id="LODT01000028">
    <property type="protein sequence ID" value="KYQ93523.1"/>
    <property type="molecule type" value="Genomic_DNA"/>
</dbReference>
<dbReference type="OMA" id="FGGQMRD"/>
<name>A0A151ZHT1_TIELA</name>
<feature type="coiled-coil region" evidence="1">
    <location>
        <begin position="589"/>
        <end position="667"/>
    </location>
</feature>
<dbReference type="SUPFAM" id="SSF52540">
    <property type="entry name" value="P-loop containing nucleoside triphosphate hydrolases"/>
    <property type="match status" value="1"/>
</dbReference>
<dbReference type="AlphaFoldDB" id="A0A151ZHT1"/>
<accession>A0A151ZHT1</accession>
<dbReference type="PANTHER" id="PTHR32198:SF3">
    <property type="entry name" value="MITOCHONDRIAL ESCAPE PROTEIN 2 C-TERMINAL DOMAIN-CONTAINING PROTEIN"/>
    <property type="match status" value="1"/>
</dbReference>
<gene>
    <name evidence="3" type="ORF">DLAC_06224</name>
</gene>
<keyword evidence="2" id="KW-0472">Membrane</keyword>
<keyword evidence="1" id="KW-0175">Coiled coil</keyword>
<sequence>MQTVTKNIIKNNSIFHRFIDINKNTVNTIRSYSTFNTYRSNQNTILQEHRSNSNALNAPTSKTILTQQINSSNIKYQQRYFGSWGMRFIMGFTIIGVMFFARRWQPRQKKRIIKKFQKGPDEIDMLSMTAKERTVLSPFLYNLPSALVGGYGSSSENPYDVSIPFNRKKEESYLNKFLSMPPLGPLVIVGPEGSGKSHIVRRVISSREMSILVDMRQNAVMTGDELLLSFLKKMGYLLPSSDPISSLVMKGDKKQKINVEEIVQGLDTVFQALLEIRDKYKIVPLITISNLETMPTSDNFTRFLDWCISITDNKLANILFLTTSQFVHFHLDSKTNQVRNYLNTVYRPNGSVENNGTITAGTLNNNSNQLISTKNLLEQGEIENMIEIFGGQMRDIDLISGLIVRGENYKYVVDLFLSETIHKIGSVADSMYQKSNLSDIDDKEKKAILEKYQRYWKMLEIITERQTIIVNDIIQEIFDEQPEELDEYFSLNIIYFWMGTVYQHNLPEISMALKQQQQQSQKLQQTCSPSLDNSVQMTSKISSSSGNRVTGYDTFVSFSSPRIQYASKMLLNDHRFIQQRQAVKKYFHKTELKDEKKDLEEKKQLTQSEFEKVIQRLDNLFTNAKEWVRSVGEKDFEDRKNNLIRKELQLQKELDDLNAKLFAIEEQLN</sequence>
<comment type="caution">
    <text evidence="3">The sequence shown here is derived from an EMBL/GenBank/DDBJ whole genome shotgun (WGS) entry which is preliminary data.</text>
</comment>
<reference evidence="3 4" key="1">
    <citation type="submission" date="2015-12" db="EMBL/GenBank/DDBJ databases">
        <title>Dictyostelia acquired genes for synthesis and detection of signals that induce cell-type specialization by lateral gene transfer from prokaryotes.</title>
        <authorList>
            <person name="Gloeckner G."/>
            <person name="Schaap P."/>
        </authorList>
    </citation>
    <scope>NUCLEOTIDE SEQUENCE [LARGE SCALE GENOMIC DNA]</scope>
    <source>
        <strain evidence="3 4">TK</strain>
    </source>
</reference>
<keyword evidence="2" id="KW-0812">Transmembrane</keyword>
<evidence type="ECO:0000256" key="1">
    <source>
        <dbReference type="SAM" id="Coils"/>
    </source>
</evidence>
<dbReference type="GO" id="GO:0005743">
    <property type="term" value="C:mitochondrial inner membrane"/>
    <property type="evidence" value="ECO:0007669"/>
    <property type="project" value="InterPro"/>
</dbReference>
<evidence type="ECO:0000313" key="3">
    <source>
        <dbReference type="EMBL" id="KYQ93523.1"/>
    </source>
</evidence>
<dbReference type="InterPro" id="IPR027417">
    <property type="entry name" value="P-loop_NTPase"/>
</dbReference>
<protein>
    <submittedName>
        <fullName evidence="3">Uncharacterized protein</fullName>
    </submittedName>
</protein>